<comment type="cofactor">
    <cofactor evidence="1">
        <name>pyridoxal 5'-phosphate</name>
        <dbReference type="ChEBI" id="CHEBI:597326"/>
    </cofactor>
</comment>
<evidence type="ECO:0000259" key="10">
    <source>
        <dbReference type="Pfam" id="PF00155"/>
    </source>
</evidence>
<dbReference type="GO" id="GO:0047804">
    <property type="term" value="F:cysteine-S-conjugate beta-lyase activity"/>
    <property type="evidence" value="ECO:0007669"/>
    <property type="project" value="UniProtKB-EC"/>
</dbReference>
<dbReference type="InterPro" id="IPR051326">
    <property type="entry name" value="Kynurenine-oxoglutarate_AT"/>
</dbReference>
<dbReference type="Gene3D" id="3.40.640.10">
    <property type="entry name" value="Type I PLP-dependent aspartate aminotransferase-like (Major domain)"/>
    <property type="match status" value="1"/>
</dbReference>
<protein>
    <recommendedName>
        <fullName evidence="3">kynurenine--oxoglutarate transaminase</fullName>
        <ecNumber evidence="3">2.6.1.7</ecNumber>
    </recommendedName>
</protein>
<sequence length="210" mass="23490">MGSHKLRSITFLQHLCRHPFSLPVLSTNSSPAFRSCCFWQTRSFSSSVNALNRSSDETRTKTMSQDSGKFALANKFNGLEKSVWVEFIDLNAKLNPLNLGQGFPDFMPAENVVKELAKCCEKEANPLLHQYTRSMGHPRLVKALAKLYSRLIGREINKMTEVLVSGGAYGSLFCAVMSNVGPGDEVIIINDGSTYNFQCIKFKTYIFLCQ</sequence>
<dbReference type="GO" id="GO:0005739">
    <property type="term" value="C:mitochondrion"/>
    <property type="evidence" value="ECO:0007669"/>
    <property type="project" value="TreeGrafter"/>
</dbReference>
<reference evidence="11 12" key="1">
    <citation type="journal article" date="2016" name="Genome Biol. Evol.">
        <title>Gene Family Evolution Reflects Adaptation to Soil Environmental Stressors in the Genome of the Collembolan Orchesella cincta.</title>
        <authorList>
            <person name="Faddeeva-Vakhrusheva A."/>
            <person name="Derks M.F."/>
            <person name="Anvar S.Y."/>
            <person name="Agamennone V."/>
            <person name="Suring W."/>
            <person name="Smit S."/>
            <person name="van Straalen N.M."/>
            <person name="Roelofs D."/>
        </authorList>
    </citation>
    <scope>NUCLEOTIDE SEQUENCE [LARGE SCALE GENOMIC DNA]</scope>
    <source>
        <tissue evidence="11">Mixed pool</tissue>
    </source>
</reference>
<proteinExistence type="predicted"/>
<comment type="catalytic activity">
    <reaction evidence="9">
        <text>an S-substituted L-cysteine + H2O = a thiol + pyruvate + NH4(+)</text>
        <dbReference type="Rhea" id="RHEA:18121"/>
        <dbReference type="ChEBI" id="CHEBI:15361"/>
        <dbReference type="ChEBI" id="CHEBI:15377"/>
        <dbReference type="ChEBI" id="CHEBI:28938"/>
        <dbReference type="ChEBI" id="CHEBI:29256"/>
        <dbReference type="ChEBI" id="CHEBI:58717"/>
        <dbReference type="EC" id="4.4.1.13"/>
    </reaction>
    <physiologicalReaction direction="left-to-right" evidence="9">
        <dbReference type="Rhea" id="RHEA:18122"/>
    </physiologicalReaction>
</comment>
<evidence type="ECO:0000256" key="2">
    <source>
        <dbReference type="ARBA" id="ARBA00011738"/>
    </source>
</evidence>
<dbReference type="InterPro" id="IPR004839">
    <property type="entry name" value="Aminotransferase_I/II_large"/>
</dbReference>
<dbReference type="InterPro" id="IPR015421">
    <property type="entry name" value="PyrdxlP-dep_Trfase_major"/>
</dbReference>
<evidence type="ECO:0000256" key="3">
    <source>
        <dbReference type="ARBA" id="ARBA00012751"/>
    </source>
</evidence>
<dbReference type="GO" id="GO:0070189">
    <property type="term" value="P:kynurenine metabolic process"/>
    <property type="evidence" value="ECO:0007669"/>
    <property type="project" value="UniProtKB-ARBA"/>
</dbReference>
<dbReference type="PANTHER" id="PTHR43807">
    <property type="entry name" value="FI04487P"/>
    <property type="match status" value="1"/>
</dbReference>
<evidence type="ECO:0000256" key="7">
    <source>
        <dbReference type="ARBA" id="ARBA00023239"/>
    </source>
</evidence>
<dbReference type="EC" id="2.6.1.7" evidence="3"/>
<dbReference type="FunFam" id="3.90.1150.10:FF:000275">
    <property type="entry name" value="kynurenine--oxoglutarate transaminase 1"/>
    <property type="match status" value="1"/>
</dbReference>
<dbReference type="SUPFAM" id="SSF53383">
    <property type="entry name" value="PLP-dependent transferases"/>
    <property type="match status" value="1"/>
</dbReference>
<dbReference type="STRING" id="48709.A0A1D2MWT1"/>
<comment type="pathway">
    <text evidence="8">Amino-acid degradation; L-kynurenine degradation; kynurenate from L-kynurenine: step 1/2.</text>
</comment>
<evidence type="ECO:0000256" key="8">
    <source>
        <dbReference type="ARBA" id="ARBA00024016"/>
    </source>
</evidence>
<feature type="domain" description="Aminotransferase class I/classII large" evidence="10">
    <location>
        <begin position="97"/>
        <end position="188"/>
    </location>
</feature>
<dbReference type="InterPro" id="IPR015424">
    <property type="entry name" value="PyrdxlP-dep_Trfase"/>
</dbReference>
<keyword evidence="5" id="KW-0808">Transferase</keyword>
<keyword evidence="7" id="KW-0456">Lyase</keyword>
<evidence type="ECO:0000313" key="11">
    <source>
        <dbReference type="EMBL" id="ODM97503.1"/>
    </source>
</evidence>
<keyword evidence="6" id="KW-0663">Pyridoxal phosphate</keyword>
<gene>
    <name evidence="11" type="ORF">Ocin01_09187</name>
</gene>
<evidence type="ECO:0000256" key="4">
    <source>
        <dbReference type="ARBA" id="ARBA00022576"/>
    </source>
</evidence>
<dbReference type="Pfam" id="PF00155">
    <property type="entry name" value="Aminotran_1_2"/>
    <property type="match status" value="1"/>
</dbReference>
<dbReference type="GO" id="GO:0016212">
    <property type="term" value="F:kynurenine-oxoglutarate transaminase activity"/>
    <property type="evidence" value="ECO:0007669"/>
    <property type="project" value="UniProtKB-EC"/>
</dbReference>
<keyword evidence="12" id="KW-1185">Reference proteome</keyword>
<comment type="caution">
    <text evidence="11">The sequence shown here is derived from an EMBL/GenBank/DDBJ whole genome shotgun (WGS) entry which is preliminary data.</text>
</comment>
<evidence type="ECO:0000256" key="5">
    <source>
        <dbReference type="ARBA" id="ARBA00022679"/>
    </source>
</evidence>
<keyword evidence="4" id="KW-0032">Aminotransferase</keyword>
<comment type="subunit">
    <text evidence="2">Homodimer.</text>
</comment>
<dbReference type="OrthoDB" id="2414662at2759"/>
<organism evidence="11 12">
    <name type="scientific">Orchesella cincta</name>
    <name type="common">Springtail</name>
    <name type="synonym">Podura cincta</name>
    <dbReference type="NCBI Taxonomy" id="48709"/>
    <lineage>
        <taxon>Eukaryota</taxon>
        <taxon>Metazoa</taxon>
        <taxon>Ecdysozoa</taxon>
        <taxon>Arthropoda</taxon>
        <taxon>Hexapoda</taxon>
        <taxon>Collembola</taxon>
        <taxon>Entomobryomorpha</taxon>
        <taxon>Entomobryoidea</taxon>
        <taxon>Orchesellidae</taxon>
        <taxon>Orchesellinae</taxon>
        <taxon>Orchesella</taxon>
    </lineage>
</organism>
<evidence type="ECO:0000256" key="9">
    <source>
        <dbReference type="ARBA" id="ARBA00049325"/>
    </source>
</evidence>
<evidence type="ECO:0000256" key="1">
    <source>
        <dbReference type="ARBA" id="ARBA00001933"/>
    </source>
</evidence>
<dbReference type="AlphaFoldDB" id="A0A1D2MWT1"/>
<name>A0A1D2MWT1_ORCCI</name>
<dbReference type="InterPro" id="IPR015422">
    <property type="entry name" value="PyrdxlP-dep_Trfase_small"/>
</dbReference>
<dbReference type="GO" id="GO:0030170">
    <property type="term" value="F:pyridoxal phosphate binding"/>
    <property type="evidence" value="ECO:0007669"/>
    <property type="project" value="InterPro"/>
</dbReference>
<accession>A0A1D2MWT1</accession>
<dbReference type="PANTHER" id="PTHR43807:SF20">
    <property type="entry name" value="FI04487P"/>
    <property type="match status" value="1"/>
</dbReference>
<dbReference type="Gene3D" id="3.90.1150.10">
    <property type="entry name" value="Aspartate Aminotransferase, domain 1"/>
    <property type="match status" value="1"/>
</dbReference>
<dbReference type="Proteomes" id="UP000094527">
    <property type="component" value="Unassembled WGS sequence"/>
</dbReference>
<evidence type="ECO:0000256" key="6">
    <source>
        <dbReference type="ARBA" id="ARBA00022898"/>
    </source>
</evidence>
<evidence type="ECO:0000313" key="12">
    <source>
        <dbReference type="Proteomes" id="UP000094527"/>
    </source>
</evidence>
<dbReference type="EMBL" id="LJIJ01000437">
    <property type="protein sequence ID" value="ODM97503.1"/>
    <property type="molecule type" value="Genomic_DNA"/>
</dbReference>